<feature type="region of interest" description="Disordered" evidence="2">
    <location>
        <begin position="153"/>
        <end position="229"/>
    </location>
</feature>
<dbReference type="GO" id="GO:0005509">
    <property type="term" value="F:calcium ion binding"/>
    <property type="evidence" value="ECO:0007669"/>
    <property type="project" value="InterPro"/>
</dbReference>
<feature type="compositionally biased region" description="Acidic residues" evidence="2">
    <location>
        <begin position="168"/>
        <end position="178"/>
    </location>
</feature>
<feature type="compositionally biased region" description="Acidic residues" evidence="2">
    <location>
        <begin position="199"/>
        <end position="213"/>
    </location>
</feature>
<feature type="compositionally biased region" description="Basic and acidic residues" evidence="2">
    <location>
        <begin position="214"/>
        <end position="224"/>
    </location>
</feature>
<dbReference type="InterPro" id="IPR028974">
    <property type="entry name" value="TSP_type-3_rpt"/>
</dbReference>
<dbReference type="SUPFAM" id="SSF103647">
    <property type="entry name" value="TSP type-3 repeat"/>
    <property type="match status" value="1"/>
</dbReference>
<reference evidence="4" key="1">
    <citation type="submission" date="2023-08" db="EMBL/GenBank/DDBJ databases">
        <authorList>
            <person name="Chen Y."/>
            <person name="Shah S."/>
            <person name="Dougan E. K."/>
            <person name="Thang M."/>
            <person name="Chan C."/>
        </authorList>
    </citation>
    <scope>NUCLEOTIDE SEQUENCE</scope>
</reference>
<gene>
    <name evidence="4" type="ORF">EVOR1521_LOCUS27933</name>
</gene>
<feature type="compositionally biased region" description="Low complexity" evidence="2">
    <location>
        <begin position="293"/>
        <end position="307"/>
    </location>
</feature>
<evidence type="ECO:0000313" key="5">
    <source>
        <dbReference type="Proteomes" id="UP001178507"/>
    </source>
</evidence>
<feature type="region of interest" description="Disordered" evidence="2">
    <location>
        <begin position="1"/>
        <end position="31"/>
    </location>
</feature>
<keyword evidence="3" id="KW-1133">Transmembrane helix</keyword>
<dbReference type="InterPro" id="IPR003367">
    <property type="entry name" value="Thrombospondin_3-like_rpt"/>
</dbReference>
<protein>
    <submittedName>
        <fullName evidence="4">Uncharacterized protein</fullName>
    </submittedName>
</protein>
<evidence type="ECO:0000313" key="4">
    <source>
        <dbReference type="EMBL" id="CAJ1405814.1"/>
    </source>
</evidence>
<feature type="region of interest" description="Disordered" evidence="2">
    <location>
        <begin position="245"/>
        <end position="313"/>
    </location>
</feature>
<feature type="compositionally biased region" description="Acidic residues" evidence="2">
    <location>
        <begin position="252"/>
        <end position="267"/>
    </location>
</feature>
<feature type="transmembrane region" description="Helical" evidence="3">
    <location>
        <begin position="117"/>
        <end position="139"/>
    </location>
</feature>
<dbReference type="Proteomes" id="UP001178507">
    <property type="component" value="Unassembled WGS sequence"/>
</dbReference>
<dbReference type="Pfam" id="PF02412">
    <property type="entry name" value="TSP_3"/>
    <property type="match status" value="1"/>
</dbReference>
<sequence>MEKPRPRPLLEPEEPVSRTTSKTGSSAPPSPVAKQICRCGTTVLFPVQCASRTCWNCGALLQLSPRPGFAPSPCEVSRPQGLPVRLPPTQPSRPLGLPQEPPVISIPVPNNKWPGAATFFAAGLLLALLLASLLANAALYKDWFATYRGAALTPGQTRRTPPAGTLDTDGDGVPDQDDWCPGQRPQGRSVWISGRASDFDGDGCQDGVEDQDRDNDGIEDKVDRCPFSPQQYNFVSNSLSDFDGDGCKDGVEDQDDDGDGVSNEEDACTGTRPGESSDTSGCSKAQHRRKAQAAEAHAQAQASAQAAPTEPPQSVMSEWVDKLRSAWLEVVLGMLITPILSAAKEIMEWLRENMVVAAKPANGQASQRRAALPGLPGGHFGIRRDPHPLGYGHIRCPAESLVLRTTVYILFFCGVYAWRSYQKQAA</sequence>
<keyword evidence="3" id="KW-0812">Transmembrane</keyword>
<dbReference type="Gene3D" id="4.10.1080.10">
    <property type="entry name" value="TSP type-3 repeat"/>
    <property type="match status" value="1"/>
</dbReference>
<feature type="compositionally biased region" description="Basic and acidic residues" evidence="2">
    <location>
        <begin position="1"/>
        <end position="10"/>
    </location>
</feature>
<name>A0AA36NGN4_9DINO</name>
<dbReference type="AlphaFoldDB" id="A0AA36NGN4"/>
<evidence type="ECO:0000256" key="1">
    <source>
        <dbReference type="ARBA" id="ARBA00022729"/>
    </source>
</evidence>
<evidence type="ECO:0000256" key="3">
    <source>
        <dbReference type="SAM" id="Phobius"/>
    </source>
</evidence>
<keyword evidence="1" id="KW-0732">Signal</keyword>
<proteinExistence type="predicted"/>
<dbReference type="GO" id="GO:0007155">
    <property type="term" value="P:cell adhesion"/>
    <property type="evidence" value="ECO:0007669"/>
    <property type="project" value="InterPro"/>
</dbReference>
<comment type="caution">
    <text evidence="4">The sequence shown here is derived from an EMBL/GenBank/DDBJ whole genome shotgun (WGS) entry which is preliminary data.</text>
</comment>
<feature type="compositionally biased region" description="Polar residues" evidence="2">
    <location>
        <begin position="17"/>
        <end position="27"/>
    </location>
</feature>
<keyword evidence="5" id="KW-1185">Reference proteome</keyword>
<dbReference type="EMBL" id="CAUJNA010003604">
    <property type="protein sequence ID" value="CAJ1405814.1"/>
    <property type="molecule type" value="Genomic_DNA"/>
</dbReference>
<evidence type="ECO:0000256" key="2">
    <source>
        <dbReference type="SAM" id="MobiDB-lite"/>
    </source>
</evidence>
<feature type="transmembrane region" description="Helical" evidence="3">
    <location>
        <begin position="401"/>
        <end position="418"/>
    </location>
</feature>
<organism evidence="4 5">
    <name type="scientific">Effrenium voratum</name>
    <dbReference type="NCBI Taxonomy" id="2562239"/>
    <lineage>
        <taxon>Eukaryota</taxon>
        <taxon>Sar</taxon>
        <taxon>Alveolata</taxon>
        <taxon>Dinophyceae</taxon>
        <taxon>Suessiales</taxon>
        <taxon>Symbiodiniaceae</taxon>
        <taxon>Effrenium</taxon>
    </lineage>
</organism>
<keyword evidence="3" id="KW-0472">Membrane</keyword>
<accession>A0AA36NGN4</accession>